<dbReference type="InterPro" id="IPR051446">
    <property type="entry name" value="HTH_trans_reg/aminotransferase"/>
</dbReference>
<keyword evidence="7" id="KW-0808">Transferase</keyword>
<comment type="similarity">
    <text evidence="1">In the C-terminal section; belongs to the class-I pyridoxal-phosphate-dependent aminotransferase family.</text>
</comment>
<dbReference type="GO" id="GO:0003700">
    <property type="term" value="F:DNA-binding transcription factor activity"/>
    <property type="evidence" value="ECO:0007669"/>
    <property type="project" value="InterPro"/>
</dbReference>
<name>A0A7X3S5V4_9HYPH</name>
<dbReference type="SUPFAM" id="SSF53383">
    <property type="entry name" value="PLP-dependent transferases"/>
    <property type="match status" value="1"/>
</dbReference>
<dbReference type="GO" id="GO:0003677">
    <property type="term" value="F:DNA binding"/>
    <property type="evidence" value="ECO:0007669"/>
    <property type="project" value="UniProtKB-KW"/>
</dbReference>
<dbReference type="InterPro" id="IPR036390">
    <property type="entry name" value="WH_DNA-bd_sf"/>
</dbReference>
<keyword evidence="2" id="KW-0663">Pyridoxal phosphate</keyword>
<dbReference type="PANTHER" id="PTHR46577:SF1">
    <property type="entry name" value="HTH-TYPE TRANSCRIPTIONAL REGULATORY PROTEIN GABR"/>
    <property type="match status" value="1"/>
</dbReference>
<dbReference type="CDD" id="cd00609">
    <property type="entry name" value="AAT_like"/>
    <property type="match status" value="1"/>
</dbReference>
<dbReference type="SUPFAM" id="SSF46785">
    <property type="entry name" value="Winged helix' DNA-binding domain"/>
    <property type="match status" value="1"/>
</dbReference>
<evidence type="ECO:0000256" key="5">
    <source>
        <dbReference type="ARBA" id="ARBA00023163"/>
    </source>
</evidence>
<dbReference type="Proteomes" id="UP000433101">
    <property type="component" value="Unassembled WGS sequence"/>
</dbReference>
<keyword evidence="4" id="KW-0238">DNA-binding</keyword>
<evidence type="ECO:0000256" key="1">
    <source>
        <dbReference type="ARBA" id="ARBA00005384"/>
    </source>
</evidence>
<keyword evidence="3" id="KW-0805">Transcription regulation</keyword>
<dbReference type="Pfam" id="PF00155">
    <property type="entry name" value="Aminotran_1_2"/>
    <property type="match status" value="1"/>
</dbReference>
<evidence type="ECO:0000256" key="3">
    <source>
        <dbReference type="ARBA" id="ARBA00023015"/>
    </source>
</evidence>
<evidence type="ECO:0000256" key="2">
    <source>
        <dbReference type="ARBA" id="ARBA00022898"/>
    </source>
</evidence>
<dbReference type="InterPro" id="IPR036388">
    <property type="entry name" value="WH-like_DNA-bd_sf"/>
</dbReference>
<organism evidence="7 8">
    <name type="scientific">Stappia sediminis</name>
    <dbReference type="NCBI Taxonomy" id="2692190"/>
    <lineage>
        <taxon>Bacteria</taxon>
        <taxon>Pseudomonadati</taxon>
        <taxon>Pseudomonadota</taxon>
        <taxon>Alphaproteobacteria</taxon>
        <taxon>Hyphomicrobiales</taxon>
        <taxon>Stappiaceae</taxon>
        <taxon>Stappia</taxon>
    </lineage>
</organism>
<proteinExistence type="inferred from homology"/>
<dbReference type="PRINTS" id="PR00035">
    <property type="entry name" value="HTHGNTR"/>
</dbReference>
<dbReference type="PANTHER" id="PTHR46577">
    <property type="entry name" value="HTH-TYPE TRANSCRIPTIONAL REGULATORY PROTEIN GABR"/>
    <property type="match status" value="1"/>
</dbReference>
<dbReference type="InterPro" id="IPR000524">
    <property type="entry name" value="Tscrpt_reg_HTH_GntR"/>
</dbReference>
<comment type="caution">
    <text evidence="7">The sequence shown here is derived from an EMBL/GenBank/DDBJ whole genome shotgun (WGS) entry which is preliminary data.</text>
</comment>
<evidence type="ECO:0000256" key="4">
    <source>
        <dbReference type="ARBA" id="ARBA00023125"/>
    </source>
</evidence>
<gene>
    <name evidence="7" type="ORF">GR183_01205</name>
</gene>
<dbReference type="Gene3D" id="1.10.10.10">
    <property type="entry name" value="Winged helix-like DNA-binding domain superfamily/Winged helix DNA-binding domain"/>
    <property type="match status" value="1"/>
</dbReference>
<dbReference type="Pfam" id="PF00392">
    <property type="entry name" value="GntR"/>
    <property type="match status" value="1"/>
</dbReference>
<dbReference type="GO" id="GO:0030170">
    <property type="term" value="F:pyridoxal phosphate binding"/>
    <property type="evidence" value="ECO:0007669"/>
    <property type="project" value="InterPro"/>
</dbReference>
<accession>A0A7X3S5V4</accession>
<dbReference type="InterPro" id="IPR004839">
    <property type="entry name" value="Aminotransferase_I/II_large"/>
</dbReference>
<dbReference type="EMBL" id="WUMV01000001">
    <property type="protein sequence ID" value="MXN63509.1"/>
    <property type="molecule type" value="Genomic_DNA"/>
</dbReference>
<evidence type="ECO:0000313" key="8">
    <source>
        <dbReference type="Proteomes" id="UP000433101"/>
    </source>
</evidence>
<dbReference type="SMART" id="SM00345">
    <property type="entry name" value="HTH_GNTR"/>
    <property type="match status" value="1"/>
</dbReference>
<dbReference type="GO" id="GO:0008483">
    <property type="term" value="F:transaminase activity"/>
    <property type="evidence" value="ECO:0007669"/>
    <property type="project" value="UniProtKB-KW"/>
</dbReference>
<feature type="domain" description="HTH gntR-type" evidence="6">
    <location>
        <begin position="14"/>
        <end position="82"/>
    </location>
</feature>
<dbReference type="RefSeq" id="WP_160773760.1">
    <property type="nucleotide sequence ID" value="NZ_WUMV01000001.1"/>
</dbReference>
<keyword evidence="7" id="KW-0032">Aminotransferase</keyword>
<dbReference type="InterPro" id="IPR015424">
    <property type="entry name" value="PyrdxlP-dep_Trfase"/>
</dbReference>
<keyword evidence="5" id="KW-0804">Transcription</keyword>
<protein>
    <submittedName>
        <fullName evidence="7">Aminotransferase class I/II-fold pyridoxal phosphate-dependent enzyme</fullName>
    </submittedName>
</protein>
<evidence type="ECO:0000259" key="6">
    <source>
        <dbReference type="PROSITE" id="PS50949"/>
    </source>
</evidence>
<dbReference type="PROSITE" id="PS50949">
    <property type="entry name" value="HTH_GNTR"/>
    <property type="match status" value="1"/>
</dbReference>
<dbReference type="AlphaFoldDB" id="A0A7X3S5V4"/>
<sequence>MLAGILDLDRDAGLPLPEQIYRKIRAAVGDRRLAADAPLPSSRELSRQLGVSRNTVNAAYELLAAEGIIAVRPGARPRVAELGGLDGAKRELEEKTRAPQVSRRGEGLCRDVRTDAYADPLRRQGRLQPGAPAEDCFPRDDWARALRRAARHVSGGALLYEDYAGYPPLRRSLAEYLTRERGVRAKPEQILILPTTQGCLHLLAQVLSEPGDCAWLEDPGYLGARAAFASAGLNIEPLPVDVDGADASGVESREPPKLIYVTPSHQYPFGCRMSLDRRLQLIDRAREAGALILEDDYDSEFLFSGRPIAALQGLGSGDEVIYLGTFAKSMLPGLRIAYMIVPESLAGPIAIAQRNAGLLGNVHTQAALADFIESGHYRAHLKRIRETYEARGRMMVERLRDGLGNRISVDFPIGGIQLAARLPPDVDDRAVVKRMVTKGFMLAALSGYGLKARLNGLVIGFADASEADIDAGVKALVEAIGTG</sequence>
<reference evidence="7 8" key="1">
    <citation type="submission" date="2019-12" db="EMBL/GenBank/DDBJ databases">
        <authorList>
            <person name="Li M."/>
        </authorList>
    </citation>
    <scope>NUCLEOTIDE SEQUENCE [LARGE SCALE GENOMIC DNA]</scope>
    <source>
        <strain evidence="7 8">GBMRC 2046</strain>
    </source>
</reference>
<evidence type="ECO:0000313" key="7">
    <source>
        <dbReference type="EMBL" id="MXN63509.1"/>
    </source>
</evidence>
<dbReference type="Gene3D" id="3.40.640.10">
    <property type="entry name" value="Type I PLP-dependent aspartate aminotransferase-like (Major domain)"/>
    <property type="match status" value="1"/>
</dbReference>
<keyword evidence="8" id="KW-1185">Reference proteome</keyword>
<dbReference type="CDD" id="cd07377">
    <property type="entry name" value="WHTH_GntR"/>
    <property type="match status" value="1"/>
</dbReference>
<dbReference type="InterPro" id="IPR015421">
    <property type="entry name" value="PyrdxlP-dep_Trfase_major"/>
</dbReference>